<evidence type="ECO:0000313" key="1">
    <source>
        <dbReference type="EMBL" id="KAK3377893.1"/>
    </source>
</evidence>
<comment type="caution">
    <text evidence="1">The sequence shown here is derived from an EMBL/GenBank/DDBJ whole genome shotgun (WGS) entry which is preliminary data.</text>
</comment>
<organism evidence="1 2">
    <name type="scientific">Podospora didyma</name>
    <dbReference type="NCBI Taxonomy" id="330526"/>
    <lineage>
        <taxon>Eukaryota</taxon>
        <taxon>Fungi</taxon>
        <taxon>Dikarya</taxon>
        <taxon>Ascomycota</taxon>
        <taxon>Pezizomycotina</taxon>
        <taxon>Sordariomycetes</taxon>
        <taxon>Sordariomycetidae</taxon>
        <taxon>Sordariales</taxon>
        <taxon>Podosporaceae</taxon>
        <taxon>Podospora</taxon>
    </lineage>
</organism>
<keyword evidence="2" id="KW-1185">Reference proteome</keyword>
<protein>
    <submittedName>
        <fullName evidence="1">Uncharacterized protein</fullName>
    </submittedName>
</protein>
<gene>
    <name evidence="1" type="ORF">B0H63DRAFT_478288</name>
</gene>
<accession>A0AAE0NC44</accession>
<dbReference type="AlphaFoldDB" id="A0AAE0NC44"/>
<evidence type="ECO:0000313" key="2">
    <source>
        <dbReference type="Proteomes" id="UP001285441"/>
    </source>
</evidence>
<reference evidence="1" key="2">
    <citation type="submission" date="2023-06" db="EMBL/GenBank/DDBJ databases">
        <authorList>
            <consortium name="Lawrence Berkeley National Laboratory"/>
            <person name="Haridas S."/>
            <person name="Hensen N."/>
            <person name="Bonometti L."/>
            <person name="Westerberg I."/>
            <person name="Brannstrom I.O."/>
            <person name="Guillou S."/>
            <person name="Cros-Aarteil S."/>
            <person name="Calhoun S."/>
            <person name="Kuo A."/>
            <person name="Mondo S."/>
            <person name="Pangilinan J."/>
            <person name="Riley R."/>
            <person name="LaButti K."/>
            <person name="Andreopoulos B."/>
            <person name="Lipzen A."/>
            <person name="Chen C."/>
            <person name="Yanf M."/>
            <person name="Daum C."/>
            <person name="Ng V."/>
            <person name="Clum A."/>
            <person name="Steindorff A."/>
            <person name="Ohm R."/>
            <person name="Martin F."/>
            <person name="Silar P."/>
            <person name="Natvig D."/>
            <person name="Lalanne C."/>
            <person name="Gautier V."/>
            <person name="Ament-velasquez S.L."/>
            <person name="Kruys A."/>
            <person name="Hutchinson M.I."/>
            <person name="Powell A.J."/>
            <person name="Barry K."/>
            <person name="Miller A.N."/>
            <person name="Grigoriev I.V."/>
            <person name="Debuchy R."/>
            <person name="Gladieux P."/>
            <person name="Thoren M.H."/>
            <person name="Johannesson H."/>
        </authorList>
    </citation>
    <scope>NUCLEOTIDE SEQUENCE</scope>
    <source>
        <strain evidence="1">CBS 232.78</strain>
    </source>
</reference>
<proteinExistence type="predicted"/>
<dbReference type="Proteomes" id="UP001285441">
    <property type="component" value="Unassembled WGS sequence"/>
</dbReference>
<sequence>MIPMSGWIYVFVPHRTLAQFPPIDMITRLNRIIVEAGRKILCSCNTKSKTTPFQDSGWTGTNRAMRFAVVYRFVLKFATHCQ</sequence>
<reference evidence="1" key="1">
    <citation type="journal article" date="2023" name="Mol. Phylogenet. Evol.">
        <title>Genome-scale phylogeny and comparative genomics of the fungal order Sordariales.</title>
        <authorList>
            <person name="Hensen N."/>
            <person name="Bonometti L."/>
            <person name="Westerberg I."/>
            <person name="Brannstrom I.O."/>
            <person name="Guillou S."/>
            <person name="Cros-Aarteil S."/>
            <person name="Calhoun S."/>
            <person name="Haridas S."/>
            <person name="Kuo A."/>
            <person name="Mondo S."/>
            <person name="Pangilinan J."/>
            <person name="Riley R."/>
            <person name="LaButti K."/>
            <person name="Andreopoulos B."/>
            <person name="Lipzen A."/>
            <person name="Chen C."/>
            <person name="Yan M."/>
            <person name="Daum C."/>
            <person name="Ng V."/>
            <person name="Clum A."/>
            <person name="Steindorff A."/>
            <person name="Ohm R.A."/>
            <person name="Martin F."/>
            <person name="Silar P."/>
            <person name="Natvig D.O."/>
            <person name="Lalanne C."/>
            <person name="Gautier V."/>
            <person name="Ament-Velasquez S.L."/>
            <person name="Kruys A."/>
            <person name="Hutchinson M.I."/>
            <person name="Powell A.J."/>
            <person name="Barry K."/>
            <person name="Miller A.N."/>
            <person name="Grigoriev I.V."/>
            <person name="Debuchy R."/>
            <person name="Gladieux P."/>
            <person name="Hiltunen Thoren M."/>
            <person name="Johannesson H."/>
        </authorList>
    </citation>
    <scope>NUCLEOTIDE SEQUENCE</scope>
    <source>
        <strain evidence="1">CBS 232.78</strain>
    </source>
</reference>
<dbReference type="EMBL" id="JAULSW010000006">
    <property type="protein sequence ID" value="KAK3377893.1"/>
    <property type="molecule type" value="Genomic_DNA"/>
</dbReference>
<name>A0AAE0NC44_9PEZI</name>